<comment type="subcellular location">
    <subcellularLocation>
        <location evidence="5">Cell membrane</location>
        <topology evidence="5">Lipid-anchor</topology>
    </subcellularLocation>
</comment>
<keyword evidence="5" id="KW-1003">Cell membrane</keyword>
<comment type="similarity">
    <text evidence="1 5">Belongs to the bacterial solute-binding protein 1 family.</text>
</comment>
<protein>
    <recommendedName>
        <fullName evidence="5">Maltodextrin-binding protein</fullName>
    </recommendedName>
</protein>
<keyword evidence="7" id="KW-1133">Transmembrane helix</keyword>
<keyword evidence="2 5" id="KW-0813">Transport</keyword>
<dbReference type="PRINTS" id="PR00181">
    <property type="entry name" value="MALTOSEBP"/>
</dbReference>
<keyword evidence="4" id="KW-0732">Signal</keyword>
<dbReference type="Proteomes" id="UP000244338">
    <property type="component" value="Unassembled WGS sequence"/>
</dbReference>
<evidence type="ECO:0000256" key="1">
    <source>
        <dbReference type="ARBA" id="ARBA00008520"/>
    </source>
</evidence>
<dbReference type="Gene3D" id="3.40.190.10">
    <property type="entry name" value="Periplasmic binding protein-like II"/>
    <property type="match status" value="2"/>
</dbReference>
<reference evidence="9" key="1">
    <citation type="journal article" date="2018" name="Sci. Rep.">
        <title>Lignite coal burning seam in the remote Altai Mountains harbors a hydrogen-driven thermophilic microbial community.</title>
        <authorList>
            <person name="Kadnikov V.V."/>
            <person name="Mardanov A.V."/>
            <person name="Ivasenko D.A."/>
            <person name="Antsiferov D.V."/>
            <person name="Beletsky A.V."/>
            <person name="Karnachuk O.V."/>
            <person name="Ravin N.V."/>
        </authorList>
    </citation>
    <scope>NUCLEOTIDE SEQUENCE [LARGE SCALE GENOMIC DNA]</scope>
</reference>
<dbReference type="AlphaFoldDB" id="A0A2R6Y4I7"/>
<keyword evidence="7" id="KW-0472">Membrane</keyword>
<feature type="transmembrane region" description="Helical" evidence="7">
    <location>
        <begin position="33"/>
        <end position="52"/>
    </location>
</feature>
<gene>
    <name evidence="8" type="ORF">BSOLF_1301</name>
</gene>
<evidence type="ECO:0000313" key="8">
    <source>
        <dbReference type="EMBL" id="PTQ57597.1"/>
    </source>
</evidence>
<dbReference type="GO" id="GO:0055052">
    <property type="term" value="C:ATP-binding cassette (ABC) transporter complex, substrate-binding subunit-containing"/>
    <property type="evidence" value="ECO:0007669"/>
    <property type="project" value="TreeGrafter"/>
</dbReference>
<name>A0A2R6Y4I7_9BACL</name>
<sequence length="465" mass="50856">MNVKTFAQSIPYTCAGDDEEKGGRAMHRSWRSLLLLFAVFLLITVTACGGNTETPNNATPAPPEGTQTTPQEPVSGEEIQPEEGASLVLWESGGAVGEWAKYVAQKFEEKYGVPVTYEEVSNVDAPEKLKTDGPAGLGADVFSAPHDHLGELVSGGLVLENMFPSDFSDQAYLPAAITGTSYDGQLYGYPTSIETYALFYNKDLAKDLPKTWDEMIDQAKSMTDTKKNEYGFMMEVANFYFVYSLIGGYGGYVFGENNTNPNDIGLNNAGSVKAGELLQKMHREILPLKVEDITYDAKEGLFKEGKLTYNVNGPWAVDDYRKAGLNFGIMPLPVLDNGEHPTNFSGIRAFYVNAYTKYPNAAALLAKFASSEEMQLKLFEMTGMLPVYASLLDHPSVKANEIASGFLEQAQYAVPMPNIPQMQSVWSPMSSALSTIWNDNADVQKTLDAAVQQIKDAIATQESSK</sequence>
<dbReference type="PANTHER" id="PTHR30061:SF50">
    <property type="entry name" value="MALTOSE_MALTODEXTRIN-BINDING PERIPLASMIC PROTEIN"/>
    <property type="match status" value="1"/>
</dbReference>
<evidence type="ECO:0000313" key="9">
    <source>
        <dbReference type="Proteomes" id="UP000244338"/>
    </source>
</evidence>
<dbReference type="GO" id="GO:0015144">
    <property type="term" value="F:carbohydrate transmembrane transporter activity"/>
    <property type="evidence" value="ECO:0007669"/>
    <property type="project" value="InterPro"/>
</dbReference>
<organism evidence="8 9">
    <name type="scientific">Candidatus Carbonibacillus altaicus</name>
    <dbReference type="NCBI Taxonomy" id="2163959"/>
    <lineage>
        <taxon>Bacteria</taxon>
        <taxon>Bacillati</taxon>
        <taxon>Bacillota</taxon>
        <taxon>Bacilli</taxon>
        <taxon>Bacillales</taxon>
        <taxon>Candidatus Carbonibacillus</taxon>
    </lineage>
</organism>
<dbReference type="InterPro" id="IPR006060">
    <property type="entry name" value="Maltose/Cyclodextrin-bd"/>
</dbReference>
<proteinExistence type="inferred from homology"/>
<dbReference type="GO" id="GO:0042956">
    <property type="term" value="P:maltodextrin transmembrane transport"/>
    <property type="evidence" value="ECO:0007669"/>
    <property type="project" value="TreeGrafter"/>
</dbReference>
<keyword evidence="7" id="KW-0812">Transmembrane</keyword>
<evidence type="ECO:0000256" key="6">
    <source>
        <dbReference type="SAM" id="MobiDB-lite"/>
    </source>
</evidence>
<accession>A0A2R6Y4I7</accession>
<dbReference type="GO" id="GO:0015768">
    <property type="term" value="P:maltose transport"/>
    <property type="evidence" value="ECO:0007669"/>
    <property type="project" value="TreeGrafter"/>
</dbReference>
<feature type="region of interest" description="Disordered" evidence="6">
    <location>
        <begin position="53"/>
        <end position="81"/>
    </location>
</feature>
<evidence type="ECO:0000256" key="5">
    <source>
        <dbReference type="RuleBase" id="RU365005"/>
    </source>
</evidence>
<evidence type="ECO:0000256" key="2">
    <source>
        <dbReference type="ARBA" id="ARBA00022448"/>
    </source>
</evidence>
<keyword evidence="3 5" id="KW-0762">Sugar transport</keyword>
<dbReference type="CDD" id="cd13586">
    <property type="entry name" value="PBP2_Maltose_binding_like"/>
    <property type="match status" value="1"/>
</dbReference>
<feature type="compositionally biased region" description="Low complexity" evidence="6">
    <location>
        <begin position="53"/>
        <end position="73"/>
    </location>
</feature>
<evidence type="ECO:0000256" key="3">
    <source>
        <dbReference type="ARBA" id="ARBA00022597"/>
    </source>
</evidence>
<evidence type="ECO:0000256" key="4">
    <source>
        <dbReference type="ARBA" id="ARBA00022729"/>
    </source>
</evidence>
<dbReference type="GO" id="GO:1901982">
    <property type="term" value="F:maltose binding"/>
    <property type="evidence" value="ECO:0007669"/>
    <property type="project" value="TreeGrafter"/>
</dbReference>
<dbReference type="Pfam" id="PF13416">
    <property type="entry name" value="SBP_bac_8"/>
    <property type="match status" value="1"/>
</dbReference>
<dbReference type="EMBL" id="PEBX01000005">
    <property type="protein sequence ID" value="PTQ57597.1"/>
    <property type="molecule type" value="Genomic_DNA"/>
</dbReference>
<dbReference type="InterPro" id="IPR006059">
    <property type="entry name" value="SBP"/>
</dbReference>
<dbReference type="SUPFAM" id="SSF53850">
    <property type="entry name" value="Periplasmic binding protein-like II"/>
    <property type="match status" value="1"/>
</dbReference>
<dbReference type="PANTHER" id="PTHR30061">
    <property type="entry name" value="MALTOSE-BINDING PERIPLASMIC PROTEIN"/>
    <property type="match status" value="1"/>
</dbReference>
<evidence type="ECO:0000256" key="7">
    <source>
        <dbReference type="SAM" id="Phobius"/>
    </source>
</evidence>
<comment type="caution">
    <text evidence="8">The sequence shown here is derived from an EMBL/GenBank/DDBJ whole genome shotgun (WGS) entry which is preliminary data.</text>
</comment>
<keyword evidence="5" id="KW-0449">Lipoprotein</keyword>